<dbReference type="EMBL" id="FOSQ01000030">
    <property type="protein sequence ID" value="SFL16005.1"/>
    <property type="molecule type" value="Genomic_DNA"/>
</dbReference>
<keyword evidence="3" id="KW-1185">Reference proteome</keyword>
<dbReference type="InterPro" id="IPR011990">
    <property type="entry name" value="TPR-like_helical_dom_sf"/>
</dbReference>
<keyword evidence="1" id="KW-0472">Membrane</keyword>
<organism evidence="2 3">
    <name type="scientific">Falsiroseomonas stagni DSM 19981</name>
    <dbReference type="NCBI Taxonomy" id="1123062"/>
    <lineage>
        <taxon>Bacteria</taxon>
        <taxon>Pseudomonadati</taxon>
        <taxon>Pseudomonadota</taxon>
        <taxon>Alphaproteobacteria</taxon>
        <taxon>Acetobacterales</taxon>
        <taxon>Roseomonadaceae</taxon>
        <taxon>Falsiroseomonas</taxon>
    </lineage>
</organism>
<evidence type="ECO:0000313" key="2">
    <source>
        <dbReference type="EMBL" id="SFL16005.1"/>
    </source>
</evidence>
<gene>
    <name evidence="2" type="ORF">SAMN02745775_1302</name>
</gene>
<evidence type="ECO:0000256" key="1">
    <source>
        <dbReference type="SAM" id="Phobius"/>
    </source>
</evidence>
<dbReference type="AlphaFoldDB" id="A0A1I4FDG2"/>
<protein>
    <recommendedName>
        <fullName evidence="4">Tetratricopeptide repeat-containing protein</fullName>
    </recommendedName>
</protein>
<reference evidence="2 3" key="1">
    <citation type="submission" date="2016-10" db="EMBL/GenBank/DDBJ databases">
        <authorList>
            <person name="de Groot N.N."/>
        </authorList>
    </citation>
    <scope>NUCLEOTIDE SEQUENCE [LARGE SCALE GENOMIC DNA]</scope>
    <source>
        <strain evidence="2 3">DSM 19981</strain>
    </source>
</reference>
<evidence type="ECO:0008006" key="4">
    <source>
        <dbReference type="Google" id="ProtNLM"/>
    </source>
</evidence>
<dbReference type="Gene3D" id="1.25.40.10">
    <property type="entry name" value="Tetratricopeptide repeat domain"/>
    <property type="match status" value="1"/>
</dbReference>
<feature type="transmembrane region" description="Helical" evidence="1">
    <location>
        <begin position="40"/>
        <end position="58"/>
    </location>
</feature>
<evidence type="ECO:0000313" key="3">
    <source>
        <dbReference type="Proteomes" id="UP000199473"/>
    </source>
</evidence>
<sequence length="230" mass="24237">MPSVRTGFKTGRRDGNFRHAQAIVQNGRARRGARTDKEDVVKFVLLLAGVVLGCPWLVSSASSQSPILNDPFLSVPAPVPRLAPILSPTRPAPSPASPVGNSLSASVQRLLSDGQAALARRDFSVAEAAAREVISSRNTTSQVDGYILLGDALFGRGHFQGAAIAYDDARSLSPRGSRATEAMVGTADALIGLTNRRDACATLNELRAALPQISSPVTQRAANARLRAQC</sequence>
<proteinExistence type="predicted"/>
<name>A0A1I4FDG2_9PROT</name>
<accession>A0A1I4FDG2</accession>
<dbReference type="SUPFAM" id="SSF48452">
    <property type="entry name" value="TPR-like"/>
    <property type="match status" value="1"/>
</dbReference>
<dbReference type="STRING" id="1123062.SAMN02745775_1302"/>
<keyword evidence="1" id="KW-1133">Transmembrane helix</keyword>
<dbReference type="Proteomes" id="UP000199473">
    <property type="component" value="Unassembled WGS sequence"/>
</dbReference>
<keyword evidence="1" id="KW-0812">Transmembrane</keyword>